<dbReference type="FunFam" id="1.10.30.10:FF:000002">
    <property type="entry name" value="transcription factor Sox-2"/>
    <property type="match status" value="1"/>
</dbReference>
<feature type="domain" description="HMG box" evidence="5">
    <location>
        <begin position="7"/>
        <end position="75"/>
    </location>
</feature>
<dbReference type="SMART" id="SM00398">
    <property type="entry name" value="HMG"/>
    <property type="match status" value="1"/>
</dbReference>
<dbReference type="GO" id="GO:0030182">
    <property type="term" value="P:neuron differentiation"/>
    <property type="evidence" value="ECO:0007669"/>
    <property type="project" value="TreeGrafter"/>
</dbReference>
<evidence type="ECO:0000259" key="5">
    <source>
        <dbReference type="PROSITE" id="PS50118"/>
    </source>
</evidence>
<gene>
    <name evidence="6" type="ORF">PSYICH_LOCUS3806</name>
</gene>
<dbReference type="GO" id="GO:0000978">
    <property type="term" value="F:RNA polymerase II cis-regulatory region sequence-specific DNA binding"/>
    <property type="evidence" value="ECO:0007669"/>
    <property type="project" value="TreeGrafter"/>
</dbReference>
<evidence type="ECO:0000256" key="3">
    <source>
        <dbReference type="ARBA" id="ARBA00023242"/>
    </source>
</evidence>
<evidence type="ECO:0000256" key="4">
    <source>
        <dbReference type="PROSITE-ProRule" id="PRU00267"/>
    </source>
</evidence>
<dbReference type="InterPro" id="IPR050140">
    <property type="entry name" value="SRY-related_HMG-box_TF-like"/>
</dbReference>
<evidence type="ECO:0000256" key="1">
    <source>
        <dbReference type="ARBA" id="ARBA00004123"/>
    </source>
</evidence>
<comment type="subcellular location">
    <subcellularLocation>
        <location evidence="1">Nucleus</location>
    </subcellularLocation>
</comment>
<reference evidence="6" key="1">
    <citation type="submission" date="2022-01" db="EMBL/GenBank/DDBJ databases">
        <authorList>
            <person name="King R."/>
        </authorList>
    </citation>
    <scope>NUCLEOTIDE SEQUENCE</scope>
</reference>
<dbReference type="GO" id="GO:0005634">
    <property type="term" value="C:nucleus"/>
    <property type="evidence" value="ECO:0007669"/>
    <property type="project" value="UniProtKB-SubCell"/>
</dbReference>
<evidence type="ECO:0000313" key="6">
    <source>
        <dbReference type="EMBL" id="CAH1102800.1"/>
    </source>
</evidence>
<dbReference type="OrthoDB" id="6247875at2759"/>
<dbReference type="EMBL" id="OV651825">
    <property type="protein sequence ID" value="CAH1102800.1"/>
    <property type="molecule type" value="Genomic_DNA"/>
</dbReference>
<keyword evidence="2 4" id="KW-0238">DNA-binding</keyword>
<organism evidence="6 7">
    <name type="scientific">Psylliodes chrysocephalus</name>
    <dbReference type="NCBI Taxonomy" id="3402493"/>
    <lineage>
        <taxon>Eukaryota</taxon>
        <taxon>Metazoa</taxon>
        <taxon>Ecdysozoa</taxon>
        <taxon>Arthropoda</taxon>
        <taxon>Hexapoda</taxon>
        <taxon>Insecta</taxon>
        <taxon>Pterygota</taxon>
        <taxon>Neoptera</taxon>
        <taxon>Endopterygota</taxon>
        <taxon>Coleoptera</taxon>
        <taxon>Polyphaga</taxon>
        <taxon>Cucujiformia</taxon>
        <taxon>Chrysomeloidea</taxon>
        <taxon>Chrysomelidae</taxon>
        <taxon>Galerucinae</taxon>
        <taxon>Alticini</taxon>
        <taxon>Psylliodes</taxon>
    </lineage>
</organism>
<dbReference type="InterPro" id="IPR036910">
    <property type="entry name" value="HMG_box_dom_sf"/>
</dbReference>
<name>A0A9P0GAH0_9CUCU</name>
<protein>
    <recommendedName>
        <fullName evidence="5">HMG box domain-containing protein</fullName>
    </recommendedName>
</protein>
<dbReference type="GO" id="GO:0001228">
    <property type="term" value="F:DNA-binding transcription activator activity, RNA polymerase II-specific"/>
    <property type="evidence" value="ECO:0007669"/>
    <property type="project" value="TreeGrafter"/>
</dbReference>
<dbReference type="Gene3D" id="1.10.30.10">
    <property type="entry name" value="High mobility group box domain"/>
    <property type="match status" value="1"/>
</dbReference>
<dbReference type="PANTHER" id="PTHR10270:SF323">
    <property type="entry name" value="TRANSCRIPTION FACTOR SOX-14-RELATED"/>
    <property type="match status" value="1"/>
</dbReference>
<dbReference type="PANTHER" id="PTHR10270">
    <property type="entry name" value="SOX TRANSCRIPTION FACTOR"/>
    <property type="match status" value="1"/>
</dbReference>
<dbReference type="Pfam" id="PF00505">
    <property type="entry name" value="HMG_box"/>
    <property type="match status" value="1"/>
</dbReference>
<proteinExistence type="predicted"/>
<dbReference type="GO" id="GO:0007420">
    <property type="term" value="P:brain development"/>
    <property type="evidence" value="ECO:0007669"/>
    <property type="project" value="TreeGrafter"/>
</dbReference>
<dbReference type="Proteomes" id="UP001153636">
    <property type="component" value="Chromosome 13"/>
</dbReference>
<keyword evidence="7" id="KW-1185">Reference proteome</keyword>
<accession>A0A9P0GAH0</accession>
<sequence length="220" mass="25823">MPQSEHVKRPMNAFMVWSRMRRKKISQDNPRLHNSEISKLLGVEWKLLSESEKRPFIDEAKRIRTQHMLEHPDYKYRPRRKPKELVKNFVSNYAEQNILNRNIYGQNENCTMLYNTTESKLNLAHQPYALSLSLPTPERIPLTYPDSVKSEQRLLQDEYSSVMDINSHHQREFGPSLPSLPPYNSLQGSIHHNSLLRAASIYAYHDLASSNNLPLYFPHI</sequence>
<dbReference type="CDD" id="cd22028">
    <property type="entry name" value="HMG-box_SoxA_SoxB_SoxG"/>
    <property type="match status" value="1"/>
</dbReference>
<feature type="DNA-binding region" description="HMG box" evidence="4">
    <location>
        <begin position="7"/>
        <end position="75"/>
    </location>
</feature>
<evidence type="ECO:0000256" key="2">
    <source>
        <dbReference type="ARBA" id="ARBA00023125"/>
    </source>
</evidence>
<dbReference type="InterPro" id="IPR009071">
    <property type="entry name" value="HMG_box_dom"/>
</dbReference>
<dbReference type="PROSITE" id="PS50118">
    <property type="entry name" value="HMG_BOX_2"/>
    <property type="match status" value="1"/>
</dbReference>
<evidence type="ECO:0000313" key="7">
    <source>
        <dbReference type="Proteomes" id="UP001153636"/>
    </source>
</evidence>
<keyword evidence="3 4" id="KW-0539">Nucleus</keyword>
<dbReference type="AlphaFoldDB" id="A0A9P0GAH0"/>
<dbReference type="GO" id="GO:0000122">
    <property type="term" value="P:negative regulation of transcription by RNA polymerase II"/>
    <property type="evidence" value="ECO:0007669"/>
    <property type="project" value="TreeGrafter"/>
</dbReference>
<dbReference type="SUPFAM" id="SSF47095">
    <property type="entry name" value="HMG-box"/>
    <property type="match status" value="1"/>
</dbReference>